<evidence type="ECO:0000313" key="5">
    <source>
        <dbReference type="RefSeq" id="XP_017351783.1"/>
    </source>
</evidence>
<name>A0A2D0TA79_ICTPU</name>
<evidence type="ECO:0000259" key="3">
    <source>
        <dbReference type="PROSITE" id="PS50069"/>
    </source>
</evidence>
<dbReference type="InterPro" id="IPR036317">
    <property type="entry name" value="Cullin_homology_sf"/>
</dbReference>
<sequence>MSQTKPRSVILRYVAKSEVACEVREAFWGFDDVSNDRQVKLSLGGVDLTVRVLTTGYWPTQSATTRCNIPHSPRHAFEVFRRFYLAKHSGRQLTLQYHMGSADLNATFYGPVKKEDGSELGVGGAQVTGSNTRKHILQVSTFQMTILMLFNNREKCTFEEIQQETDIPERELVRALQSLACGKPTQRVLTKEPKSKEIENGHMFTVNDQFTSKLHRVKIQTDSAITHFYHCWRKEEAEEVMDKDCFHIESLIHHSSSSFLICLFPVIIHVY</sequence>
<dbReference type="GeneID" id="108280845"/>
<organism evidence="4 6">
    <name type="scientific">Ictalurus punctatus</name>
    <name type="common">Channel catfish</name>
    <name type="synonym">Silurus punctatus</name>
    <dbReference type="NCBI Taxonomy" id="7998"/>
    <lineage>
        <taxon>Eukaryota</taxon>
        <taxon>Metazoa</taxon>
        <taxon>Chordata</taxon>
        <taxon>Craniata</taxon>
        <taxon>Vertebrata</taxon>
        <taxon>Euteleostomi</taxon>
        <taxon>Actinopterygii</taxon>
        <taxon>Neopterygii</taxon>
        <taxon>Teleostei</taxon>
        <taxon>Ostariophysi</taxon>
        <taxon>Siluriformes</taxon>
        <taxon>Ictaluridae</taxon>
        <taxon>Ictalurus</taxon>
    </lineage>
</organism>
<dbReference type="InterPro" id="IPR016158">
    <property type="entry name" value="Cullin_homology"/>
</dbReference>
<evidence type="ECO:0000313" key="7">
    <source>
        <dbReference type="RefSeq" id="XP_017351785.1"/>
    </source>
</evidence>
<dbReference type="AlphaFoldDB" id="A0A2D0TA79"/>
<dbReference type="STRING" id="7998.ENSIPUP00000014709"/>
<reference evidence="4" key="1">
    <citation type="journal article" date="2016" name="Nat. Commun.">
        <title>The channel catfish genome sequence provides insights into the evolution of scale formation in teleosts.</title>
        <authorList>
            <person name="Liu Z."/>
            <person name="Liu S."/>
            <person name="Yao J."/>
            <person name="Bao L."/>
            <person name="Zhang J."/>
            <person name="Li Y."/>
            <person name="Jiang C."/>
            <person name="Sun L."/>
            <person name="Wang R."/>
            <person name="Zhang Y."/>
            <person name="Zhou T."/>
            <person name="Zeng Q."/>
            <person name="Fu Q."/>
            <person name="Gao S."/>
            <person name="Li N."/>
            <person name="Koren S."/>
            <person name="Jiang Y."/>
            <person name="Zimin A."/>
            <person name="Xu P."/>
            <person name="Phillippy A.M."/>
            <person name="Geng X."/>
            <person name="Song L."/>
            <person name="Sun F."/>
            <person name="Li C."/>
            <person name="Wang X."/>
            <person name="Chen A."/>
            <person name="Jin Y."/>
            <person name="Yuan Z."/>
            <person name="Yang Y."/>
            <person name="Tan S."/>
            <person name="Peatman E."/>
            <person name="Lu J."/>
            <person name="Qin Z."/>
            <person name="Dunham R."/>
            <person name="Li Z."/>
            <person name="Sonstegard T."/>
            <person name="Feng J."/>
            <person name="Danzmann R.G."/>
            <person name="Schroeder S."/>
            <person name="Scheffler B."/>
            <person name="Duke M.V."/>
            <person name="Ballard L."/>
            <person name="Kucuktas H."/>
            <person name="Kaltenboeck L."/>
            <person name="Liu H."/>
            <person name="Armbruster J."/>
            <person name="Xie Y."/>
            <person name="Kirby M.L."/>
            <person name="Tian Y."/>
            <person name="Flanagan M.E."/>
            <person name="Mu W."/>
            <person name="Waldbieser G.C."/>
        </authorList>
    </citation>
    <scope>NUCLEOTIDE SEQUENCE [LARGE SCALE GENOMIC DNA]</scope>
    <source>
        <strain evidence="4">SDA103</strain>
    </source>
</reference>
<dbReference type="RefSeq" id="XP_017351784.1">
    <property type="nucleotide sequence ID" value="XM_017496295.3"/>
</dbReference>
<dbReference type="RefSeq" id="XP_017351785.1">
    <property type="nucleotide sequence ID" value="XM_017496296.3"/>
</dbReference>
<dbReference type="InterPro" id="IPR045093">
    <property type="entry name" value="Cullin"/>
</dbReference>
<evidence type="ECO:0000313" key="8">
    <source>
        <dbReference type="RefSeq" id="XP_017351786.1"/>
    </source>
</evidence>
<feature type="domain" description="Cullin family profile" evidence="3">
    <location>
        <begin position="30"/>
        <end position="180"/>
    </location>
</feature>
<dbReference type="Gene3D" id="3.30.230.130">
    <property type="entry name" value="Cullin, Chain C, Domain 2"/>
    <property type="match status" value="1"/>
</dbReference>
<dbReference type="KEGG" id="ipu:108280845"/>
<protein>
    <submittedName>
        <fullName evidence="5 6">Cullin-3 isoform X1</fullName>
    </submittedName>
</protein>
<evidence type="ECO:0000256" key="2">
    <source>
        <dbReference type="PROSITE-ProRule" id="PRU00330"/>
    </source>
</evidence>
<proteinExistence type="inferred from homology"/>
<dbReference type="OrthoDB" id="27073at2759"/>
<dbReference type="SMART" id="SM00182">
    <property type="entry name" value="CULLIN"/>
    <property type="match status" value="1"/>
</dbReference>
<dbReference type="GO" id="GO:0031625">
    <property type="term" value="F:ubiquitin protein ligase binding"/>
    <property type="evidence" value="ECO:0007669"/>
    <property type="project" value="InterPro"/>
</dbReference>
<dbReference type="Pfam" id="PF26557">
    <property type="entry name" value="Cullin_AB"/>
    <property type="match status" value="1"/>
</dbReference>
<comment type="similarity">
    <text evidence="2">Belongs to the cullin family.</text>
</comment>
<dbReference type="RefSeq" id="XP_017351783.1">
    <property type="nucleotide sequence ID" value="XM_017496294.3"/>
</dbReference>
<keyword evidence="1" id="KW-0832">Ubl conjugation</keyword>
<reference evidence="5 6" key="2">
    <citation type="submission" date="2025-04" db="UniProtKB">
        <authorList>
            <consortium name="RefSeq"/>
        </authorList>
    </citation>
    <scope>IDENTIFICATION</scope>
    <source>
        <tissue evidence="5 6">Blood</tissue>
    </source>
</reference>
<evidence type="ECO:0000313" key="6">
    <source>
        <dbReference type="RefSeq" id="XP_017351784.1"/>
    </source>
</evidence>
<dbReference type="FunFam" id="3.30.230.130:FF:000002">
    <property type="entry name" value="cullin-3 isoform X1"/>
    <property type="match status" value="1"/>
</dbReference>
<dbReference type="PANTHER" id="PTHR11932">
    <property type="entry name" value="CULLIN"/>
    <property type="match status" value="1"/>
</dbReference>
<dbReference type="PROSITE" id="PS50069">
    <property type="entry name" value="CULLIN_2"/>
    <property type="match status" value="1"/>
</dbReference>
<keyword evidence="4" id="KW-1185">Reference proteome</keyword>
<gene>
    <name evidence="5 6 7 8" type="primary">LOC108280845</name>
</gene>
<dbReference type="Proteomes" id="UP000221080">
    <property type="component" value="Chromosome 20"/>
</dbReference>
<dbReference type="GO" id="GO:0006511">
    <property type="term" value="P:ubiquitin-dependent protein catabolic process"/>
    <property type="evidence" value="ECO:0007669"/>
    <property type="project" value="InterPro"/>
</dbReference>
<dbReference type="InterPro" id="IPR059120">
    <property type="entry name" value="Cullin-like_AB"/>
</dbReference>
<evidence type="ECO:0000256" key="1">
    <source>
        <dbReference type="ARBA" id="ARBA00022843"/>
    </source>
</evidence>
<dbReference type="RefSeq" id="XP_017351786.1">
    <property type="nucleotide sequence ID" value="XM_017496297.3"/>
</dbReference>
<accession>A0A2D0TA79</accession>
<evidence type="ECO:0000313" key="4">
    <source>
        <dbReference type="Proteomes" id="UP000221080"/>
    </source>
</evidence>
<dbReference type="SUPFAM" id="SSF75632">
    <property type="entry name" value="Cullin homology domain"/>
    <property type="match status" value="1"/>
</dbReference>